<dbReference type="SUPFAM" id="SSF53756">
    <property type="entry name" value="UDP-Glycosyltransferase/glycogen phosphorylase"/>
    <property type="match status" value="1"/>
</dbReference>
<organism evidence="2 3">
    <name type="scientific">Desulfovibrio ferrophilus</name>
    <dbReference type="NCBI Taxonomy" id="241368"/>
    <lineage>
        <taxon>Bacteria</taxon>
        <taxon>Pseudomonadati</taxon>
        <taxon>Thermodesulfobacteriota</taxon>
        <taxon>Desulfovibrionia</taxon>
        <taxon>Desulfovibrionales</taxon>
        <taxon>Desulfovibrionaceae</taxon>
        <taxon>Desulfovibrio</taxon>
    </lineage>
</organism>
<dbReference type="PANTHER" id="PTHR12526">
    <property type="entry name" value="GLYCOSYLTRANSFERASE"/>
    <property type="match status" value="1"/>
</dbReference>
<keyword evidence="2" id="KW-0808">Transferase</keyword>
<evidence type="ECO:0000259" key="1">
    <source>
        <dbReference type="Pfam" id="PF13579"/>
    </source>
</evidence>
<sequence>MNILIVSQYFWPENFRINDLVQGLGERGHNVTVLTGQPNYPSGQFFPGYGWNGPKEEHLSGARILRVPLIPRGKGGNLHLILNYLSFVVTASWGVFFRMGRHEHFDAIFVFQTSPVTVGFPAALAKWRYKAPILFWVLDLWPESLSATGAIRSPLILGLVKRGVRWIYSRCSRVLVQSRAFETNVAALGVPLDKIMYFPNWMEAEYEAACHSKKPGNKNKPDRASEFRIVFAGNIGAAQDFPAILDAAEIVAKESPHVQWIIAGDGRMAPWVKSEVKRRNLSKHFSFLGQLPSSAMPEIFSTADALLVTLRSAPIFSLTIPGKVQSYLSAGKPLLAMLDGEGARVITESGGGTTCNAGDSNTLAQNIAKLAGLSPEQRHAMGHKGRAYARQEFGRNNLFNRLESWITEVIEECRSKG</sequence>
<name>A0A2Z6B2C7_9BACT</name>
<dbReference type="OrthoDB" id="9815351at2"/>
<gene>
    <name evidence="2" type="ORF">DFE_2840</name>
</gene>
<dbReference type="RefSeq" id="WP_126380600.1">
    <property type="nucleotide sequence ID" value="NZ_AP017378.1"/>
</dbReference>
<accession>A0A2Z6B2C7</accession>
<feature type="domain" description="Glycosyltransferase subfamily 4-like N-terminal" evidence="1">
    <location>
        <begin position="16"/>
        <end position="201"/>
    </location>
</feature>
<dbReference type="Proteomes" id="UP000269883">
    <property type="component" value="Chromosome"/>
</dbReference>
<dbReference type="Pfam" id="PF13579">
    <property type="entry name" value="Glyco_trans_4_4"/>
    <property type="match status" value="1"/>
</dbReference>
<dbReference type="KEGG" id="dfl:DFE_2840"/>
<dbReference type="AlphaFoldDB" id="A0A2Z6B2C7"/>
<reference evidence="2 3" key="1">
    <citation type="journal article" date="2018" name="Sci. Adv.">
        <title>Multi-heme cytochromes provide a pathway for survival in energy-limited environments.</title>
        <authorList>
            <person name="Deng X."/>
            <person name="Dohmae N."/>
            <person name="Nealson K.H."/>
            <person name="Hashimoto K."/>
            <person name="Okamoto A."/>
        </authorList>
    </citation>
    <scope>NUCLEOTIDE SEQUENCE [LARGE SCALE GENOMIC DNA]</scope>
    <source>
        <strain evidence="2 3">IS5</strain>
    </source>
</reference>
<dbReference type="EMBL" id="AP017378">
    <property type="protein sequence ID" value="BBD09566.1"/>
    <property type="molecule type" value="Genomic_DNA"/>
</dbReference>
<dbReference type="Gene3D" id="3.40.50.2000">
    <property type="entry name" value="Glycogen Phosphorylase B"/>
    <property type="match status" value="2"/>
</dbReference>
<proteinExistence type="predicted"/>
<protein>
    <submittedName>
        <fullName evidence="2">Group 1 glycosyl transferase</fullName>
    </submittedName>
</protein>
<dbReference type="CDD" id="cd03794">
    <property type="entry name" value="GT4_WbuB-like"/>
    <property type="match status" value="1"/>
</dbReference>
<evidence type="ECO:0000313" key="2">
    <source>
        <dbReference type="EMBL" id="BBD09566.1"/>
    </source>
</evidence>
<evidence type="ECO:0000313" key="3">
    <source>
        <dbReference type="Proteomes" id="UP000269883"/>
    </source>
</evidence>
<keyword evidence="3" id="KW-1185">Reference proteome</keyword>
<dbReference type="InterPro" id="IPR028098">
    <property type="entry name" value="Glyco_trans_4-like_N"/>
</dbReference>
<dbReference type="Pfam" id="PF13692">
    <property type="entry name" value="Glyco_trans_1_4"/>
    <property type="match status" value="1"/>
</dbReference>
<dbReference type="GO" id="GO:0016757">
    <property type="term" value="F:glycosyltransferase activity"/>
    <property type="evidence" value="ECO:0007669"/>
    <property type="project" value="UniProtKB-ARBA"/>
</dbReference>